<accession>A0A135V0D8</accession>
<dbReference type="Proteomes" id="UP000070121">
    <property type="component" value="Unassembled WGS sequence"/>
</dbReference>
<feature type="region of interest" description="Disordered" evidence="1">
    <location>
        <begin position="20"/>
        <end position="56"/>
    </location>
</feature>
<reference evidence="2 3" key="1">
    <citation type="submission" date="2014-02" db="EMBL/GenBank/DDBJ databases">
        <title>The genome sequence of Colletotrichum salicis CBS 607.94.</title>
        <authorList>
            <person name="Baroncelli R."/>
            <person name="Thon M.R."/>
        </authorList>
    </citation>
    <scope>NUCLEOTIDE SEQUENCE [LARGE SCALE GENOMIC DNA]</scope>
    <source>
        <strain evidence="2 3">CBS 607.94</strain>
    </source>
</reference>
<keyword evidence="3" id="KW-1185">Reference proteome</keyword>
<feature type="compositionally biased region" description="Basic and acidic residues" evidence="1">
    <location>
        <begin position="20"/>
        <end position="37"/>
    </location>
</feature>
<proteinExistence type="predicted"/>
<dbReference type="AlphaFoldDB" id="A0A135V0D8"/>
<evidence type="ECO:0000313" key="2">
    <source>
        <dbReference type="EMBL" id="KXH66116.1"/>
    </source>
</evidence>
<gene>
    <name evidence="2" type="ORF">CSAL01_13625</name>
</gene>
<evidence type="ECO:0000256" key="1">
    <source>
        <dbReference type="SAM" id="MobiDB-lite"/>
    </source>
</evidence>
<sequence>MVKPQFRQLDVEAMGRLYEKMERKQKLTQSKREREGGEQQQPQPLLPPTSPTTLEPDIRNLGAAQAQMISCTSGMGVICHILVL</sequence>
<organism evidence="2 3">
    <name type="scientific">Colletotrichum salicis</name>
    <dbReference type="NCBI Taxonomy" id="1209931"/>
    <lineage>
        <taxon>Eukaryota</taxon>
        <taxon>Fungi</taxon>
        <taxon>Dikarya</taxon>
        <taxon>Ascomycota</taxon>
        <taxon>Pezizomycotina</taxon>
        <taxon>Sordariomycetes</taxon>
        <taxon>Hypocreomycetidae</taxon>
        <taxon>Glomerellales</taxon>
        <taxon>Glomerellaceae</taxon>
        <taxon>Colletotrichum</taxon>
        <taxon>Colletotrichum acutatum species complex</taxon>
    </lineage>
</organism>
<name>A0A135V0D8_9PEZI</name>
<evidence type="ECO:0000313" key="3">
    <source>
        <dbReference type="Proteomes" id="UP000070121"/>
    </source>
</evidence>
<comment type="caution">
    <text evidence="2">The sequence shown here is derived from an EMBL/GenBank/DDBJ whole genome shotgun (WGS) entry which is preliminary data.</text>
</comment>
<protein>
    <submittedName>
        <fullName evidence="2">Uncharacterized protein</fullName>
    </submittedName>
</protein>
<dbReference type="EMBL" id="JFFI01000754">
    <property type="protein sequence ID" value="KXH66116.1"/>
    <property type="molecule type" value="Genomic_DNA"/>
</dbReference>